<evidence type="ECO:0000256" key="4">
    <source>
        <dbReference type="ARBA" id="ARBA00023212"/>
    </source>
</evidence>
<proteinExistence type="evidence at transcript level"/>
<dbReference type="Gene3D" id="3.40.20.10">
    <property type="entry name" value="Severin"/>
    <property type="match status" value="1"/>
</dbReference>
<dbReference type="GO" id="GO:0030427">
    <property type="term" value="C:site of polarized growth"/>
    <property type="evidence" value="ECO:0007669"/>
    <property type="project" value="TreeGrafter"/>
</dbReference>
<evidence type="ECO:0000256" key="8">
    <source>
        <dbReference type="ARBA" id="ARBA00068121"/>
    </source>
</evidence>
<evidence type="ECO:0000256" key="2">
    <source>
        <dbReference type="ARBA" id="ARBA00022490"/>
    </source>
</evidence>
<keyword evidence="3" id="KW-0009">Actin-binding</keyword>
<dbReference type="CDD" id="cd11282">
    <property type="entry name" value="ADF_coactosin_like"/>
    <property type="match status" value="1"/>
</dbReference>
<dbReference type="GO" id="GO:0030864">
    <property type="term" value="C:cortical actin cytoskeleton"/>
    <property type="evidence" value="ECO:0007669"/>
    <property type="project" value="TreeGrafter"/>
</dbReference>
<dbReference type="InterPro" id="IPR029006">
    <property type="entry name" value="ADF-H/Gelsolin-like_dom_sf"/>
</dbReference>
<dbReference type="GO" id="GO:0051015">
    <property type="term" value="F:actin filament binding"/>
    <property type="evidence" value="ECO:0007669"/>
    <property type="project" value="TreeGrafter"/>
</dbReference>
<dbReference type="PROSITE" id="PS51263">
    <property type="entry name" value="ADF_H"/>
    <property type="match status" value="1"/>
</dbReference>
<comment type="subcellular location">
    <subcellularLocation>
        <location evidence="1">Cytoplasm</location>
        <location evidence="1">Cytoskeleton</location>
    </subcellularLocation>
</comment>
<dbReference type="SMART" id="SM00102">
    <property type="entry name" value="ADF"/>
    <property type="match status" value="1"/>
</dbReference>
<evidence type="ECO:0000256" key="3">
    <source>
        <dbReference type="ARBA" id="ARBA00023203"/>
    </source>
</evidence>
<feature type="domain" description="ADF-H" evidence="9">
    <location>
        <begin position="20"/>
        <end position="148"/>
    </location>
</feature>
<accession>U5EUK5</accession>
<name>U5EUK5_9DIPT</name>
<comment type="similarity">
    <text evidence="5">Belongs to the actin-binding proteins ADF family. Coactosin subfamily.</text>
</comment>
<protein>
    <recommendedName>
        <fullName evidence="8">Coactosin-like protein</fullName>
    </recommendedName>
</protein>
<dbReference type="Pfam" id="PF00241">
    <property type="entry name" value="Cofilin_ADF"/>
    <property type="match status" value="1"/>
</dbReference>
<dbReference type="PANTHER" id="PTHR10829:SF29">
    <property type="entry name" value="COACTOSIN-LIKE PROTEIN"/>
    <property type="match status" value="1"/>
</dbReference>
<dbReference type="SUPFAM" id="SSF55753">
    <property type="entry name" value="Actin depolymerizing proteins"/>
    <property type="match status" value="1"/>
</dbReference>
<dbReference type="GO" id="GO:0005884">
    <property type="term" value="C:actin filament"/>
    <property type="evidence" value="ECO:0007669"/>
    <property type="project" value="TreeGrafter"/>
</dbReference>
<dbReference type="EMBL" id="GANO01002281">
    <property type="protein sequence ID" value="JAB57590.1"/>
    <property type="molecule type" value="mRNA"/>
</dbReference>
<evidence type="ECO:0000256" key="7">
    <source>
        <dbReference type="ARBA" id="ARBA00062335"/>
    </source>
</evidence>
<reference evidence="10" key="1">
    <citation type="journal article" date="2014" name="Insect Biochem. Mol. Biol.">
        <title>An insight into the sialome of the frog biting fly, Corethrella appendiculata.</title>
        <authorList>
            <person name="Ribeiro J.M.C."/>
            <person name="Chagas A.C."/>
            <person name="Pham V.M."/>
            <person name="Lounibos L.P."/>
            <person name="Calvo E."/>
        </authorList>
    </citation>
    <scope>NUCLEOTIDE SEQUENCE</scope>
    <source>
        <tissue evidence="10">Salivary glands</tissue>
    </source>
</reference>
<comment type="subunit">
    <text evidence="7">Interacts with 5-lipoxygenase (ALOX5/5LO) in a calcium-independent manner. Binds to F-actin with a stoichiometry of 1:2.</text>
</comment>
<keyword evidence="4" id="KW-0206">Cytoskeleton</keyword>
<dbReference type="AlphaFoldDB" id="U5EUK5"/>
<dbReference type="GO" id="GO:0030833">
    <property type="term" value="P:regulation of actin filament polymerization"/>
    <property type="evidence" value="ECO:0007669"/>
    <property type="project" value="TreeGrafter"/>
</dbReference>
<dbReference type="FunFam" id="3.40.20.10:FF:000018">
    <property type="entry name" value="Coactosin-like 1"/>
    <property type="match status" value="1"/>
</dbReference>
<evidence type="ECO:0000256" key="6">
    <source>
        <dbReference type="ARBA" id="ARBA00058385"/>
    </source>
</evidence>
<evidence type="ECO:0000256" key="1">
    <source>
        <dbReference type="ARBA" id="ARBA00004245"/>
    </source>
</evidence>
<evidence type="ECO:0000259" key="9">
    <source>
        <dbReference type="PROSITE" id="PS51263"/>
    </source>
</evidence>
<dbReference type="InterPro" id="IPR002108">
    <property type="entry name" value="ADF-H"/>
</dbReference>
<comment type="function">
    <text evidence="6">Binds to F-actin in a calcium-independent manner. Has no direct effect on actin depolymerization. Acts as a chaperone for ALOX5 (5LO), influencing both its stability and activity in leukotrienes synthesis.</text>
</comment>
<organism evidence="10">
    <name type="scientific">Corethrella appendiculata</name>
    <dbReference type="NCBI Taxonomy" id="1370023"/>
    <lineage>
        <taxon>Eukaryota</taxon>
        <taxon>Metazoa</taxon>
        <taxon>Ecdysozoa</taxon>
        <taxon>Arthropoda</taxon>
        <taxon>Hexapoda</taxon>
        <taxon>Insecta</taxon>
        <taxon>Pterygota</taxon>
        <taxon>Neoptera</taxon>
        <taxon>Endopterygota</taxon>
        <taxon>Diptera</taxon>
        <taxon>Nematocera</taxon>
        <taxon>Culicoidea</taxon>
        <taxon>Chaoboridae</taxon>
        <taxon>Corethrella</taxon>
    </lineage>
</organism>
<evidence type="ECO:0000313" key="10">
    <source>
        <dbReference type="EMBL" id="JAB57590.1"/>
    </source>
</evidence>
<evidence type="ECO:0000256" key="5">
    <source>
        <dbReference type="ARBA" id="ARBA00038052"/>
    </source>
</evidence>
<sequence length="163" mass="18759">MSEMEVEQIIETKPRKMAMPTSLDKEAIREAYEDIRSNLTDTEFAIFKFDGLKIVCSQKGIGFDEFCNGFHDDERAFGYIRIQMGDEMSKRSKFLFLTWIGPEVGVMQRAKMSTDKSIIKDILNNFAVELQVESRNDLDLEMFKEHLNKAGGANYGTGVREFF</sequence>
<dbReference type="PANTHER" id="PTHR10829">
    <property type="entry name" value="CORTACTIN AND DREBRIN"/>
    <property type="match status" value="1"/>
</dbReference>
<keyword evidence="2" id="KW-0963">Cytoplasm</keyword>